<evidence type="ECO:0000313" key="2">
    <source>
        <dbReference type="EMBL" id="CAL1158148.1"/>
    </source>
</evidence>
<proteinExistence type="predicted"/>
<evidence type="ECO:0000313" key="3">
    <source>
        <dbReference type="Proteomes" id="UP001152797"/>
    </source>
</evidence>
<evidence type="ECO:0000313" key="1">
    <source>
        <dbReference type="EMBL" id="CAI4004773.1"/>
    </source>
</evidence>
<dbReference type="AlphaFoldDB" id="A0A9P1D6H1"/>
<dbReference type="EMBL" id="CAMXCT010003491">
    <property type="protein sequence ID" value="CAI4004773.1"/>
    <property type="molecule type" value="Genomic_DNA"/>
</dbReference>
<reference evidence="2" key="2">
    <citation type="submission" date="2024-04" db="EMBL/GenBank/DDBJ databases">
        <authorList>
            <person name="Chen Y."/>
            <person name="Shah S."/>
            <person name="Dougan E. K."/>
            <person name="Thang M."/>
            <person name="Chan C."/>
        </authorList>
    </citation>
    <scope>NUCLEOTIDE SEQUENCE [LARGE SCALE GENOMIC DNA]</scope>
</reference>
<organism evidence="1">
    <name type="scientific">Cladocopium goreaui</name>
    <dbReference type="NCBI Taxonomy" id="2562237"/>
    <lineage>
        <taxon>Eukaryota</taxon>
        <taxon>Sar</taxon>
        <taxon>Alveolata</taxon>
        <taxon>Dinophyceae</taxon>
        <taxon>Suessiales</taxon>
        <taxon>Symbiodiniaceae</taxon>
        <taxon>Cladocopium</taxon>
    </lineage>
</organism>
<dbReference type="Proteomes" id="UP001152797">
    <property type="component" value="Unassembled WGS sequence"/>
</dbReference>
<sequence>MTGVLGMSTVPDILAIPFSLLEAEFLLYAYLCLQAVQRSPAEDGVAGLQKATDISGRGRGWIIAPCLFQAISGLWIWKSIWKHPKRPSPGDWHQTYAIYMPISGLWTPWPGR</sequence>
<gene>
    <name evidence="1" type="ORF">C1SCF055_LOCUS30544</name>
</gene>
<dbReference type="EMBL" id="CAMXCT030003491">
    <property type="protein sequence ID" value="CAL4792085.1"/>
    <property type="molecule type" value="Genomic_DNA"/>
</dbReference>
<reference evidence="1" key="1">
    <citation type="submission" date="2022-10" db="EMBL/GenBank/DDBJ databases">
        <authorList>
            <person name="Chen Y."/>
            <person name="Dougan E. K."/>
            <person name="Chan C."/>
            <person name="Rhodes N."/>
            <person name="Thang M."/>
        </authorList>
    </citation>
    <scope>NUCLEOTIDE SEQUENCE</scope>
</reference>
<protein>
    <submittedName>
        <fullName evidence="1">Uncharacterized protein</fullName>
    </submittedName>
</protein>
<dbReference type="EMBL" id="CAMXCT020003491">
    <property type="protein sequence ID" value="CAL1158148.1"/>
    <property type="molecule type" value="Genomic_DNA"/>
</dbReference>
<keyword evidence="3" id="KW-1185">Reference proteome</keyword>
<name>A0A9P1D6H1_9DINO</name>
<accession>A0A9P1D6H1</accession>
<comment type="caution">
    <text evidence="1">The sequence shown here is derived from an EMBL/GenBank/DDBJ whole genome shotgun (WGS) entry which is preliminary data.</text>
</comment>